<keyword evidence="2" id="KW-0813">Transport</keyword>
<keyword evidence="10" id="KW-1185">Reference proteome</keyword>
<evidence type="ECO:0000313" key="10">
    <source>
        <dbReference type="Proteomes" id="UP000030680"/>
    </source>
</evidence>
<dbReference type="OrthoDB" id="5597517at2759"/>
<evidence type="ECO:0000256" key="3">
    <source>
        <dbReference type="ARBA" id="ARBA00022475"/>
    </source>
</evidence>
<dbReference type="GO" id="GO:0005886">
    <property type="term" value="C:plasma membrane"/>
    <property type="evidence" value="ECO:0007669"/>
    <property type="project" value="UniProtKB-SubCell"/>
</dbReference>
<dbReference type="SUPFAM" id="SSF103481">
    <property type="entry name" value="Multidrug resistance efflux transporter EmrE"/>
    <property type="match status" value="1"/>
</dbReference>
<keyword evidence="5 7" id="KW-1133">Transmembrane helix</keyword>
<dbReference type="InterPro" id="IPR037185">
    <property type="entry name" value="EmrE-like"/>
</dbReference>
<evidence type="ECO:0000313" key="9">
    <source>
        <dbReference type="EMBL" id="EME30820.1"/>
    </source>
</evidence>
<feature type="chain" id="PRO_5004028897" evidence="8">
    <location>
        <begin position="29"/>
        <end position="138"/>
    </location>
</feature>
<dbReference type="GO" id="GO:0022857">
    <property type="term" value="F:transmembrane transporter activity"/>
    <property type="evidence" value="ECO:0007669"/>
    <property type="project" value="InterPro"/>
</dbReference>
<dbReference type="InterPro" id="IPR045324">
    <property type="entry name" value="Small_multidrug_res"/>
</dbReference>
<dbReference type="Pfam" id="PF00893">
    <property type="entry name" value="Multi_Drug_Res"/>
    <property type="match status" value="1"/>
</dbReference>
<dbReference type="InterPro" id="IPR000390">
    <property type="entry name" value="Small_drug/metabolite_transptr"/>
</dbReference>
<keyword evidence="8" id="KW-0732">Signal</keyword>
<dbReference type="EMBL" id="KB454496">
    <property type="protein sequence ID" value="EME30820.1"/>
    <property type="molecule type" value="Genomic_DNA"/>
</dbReference>
<evidence type="ECO:0000256" key="5">
    <source>
        <dbReference type="ARBA" id="ARBA00022989"/>
    </source>
</evidence>
<name>M2X365_GALSU</name>
<dbReference type="PANTHER" id="PTHR30561">
    <property type="entry name" value="SMR FAMILY PROTON-DEPENDENT DRUG EFFLUX TRANSPORTER SUGE"/>
    <property type="match status" value="1"/>
</dbReference>
<gene>
    <name evidence="9" type="ORF">Gasu_18370</name>
</gene>
<protein>
    <submittedName>
        <fullName evidence="9">Small multidrug efflux protein, DMT family</fullName>
    </submittedName>
</protein>
<feature type="transmembrane region" description="Helical" evidence="7">
    <location>
        <begin position="42"/>
        <end position="62"/>
    </location>
</feature>
<proteinExistence type="predicted"/>
<keyword evidence="6 7" id="KW-0472">Membrane</keyword>
<dbReference type="Proteomes" id="UP000030680">
    <property type="component" value="Unassembled WGS sequence"/>
</dbReference>
<dbReference type="OMA" id="MSFFIYK"/>
<evidence type="ECO:0000256" key="6">
    <source>
        <dbReference type="ARBA" id="ARBA00023136"/>
    </source>
</evidence>
<feature type="signal peptide" evidence="8">
    <location>
        <begin position="1"/>
        <end position="28"/>
    </location>
</feature>
<dbReference type="Gramene" id="EME30820">
    <property type="protein sequence ID" value="EME30820"/>
    <property type="gene ID" value="Gasu_18370"/>
</dbReference>
<evidence type="ECO:0000256" key="4">
    <source>
        <dbReference type="ARBA" id="ARBA00022692"/>
    </source>
</evidence>
<accession>M2X365</accession>
<dbReference type="RefSeq" id="XP_005707340.1">
    <property type="nucleotide sequence ID" value="XM_005707283.1"/>
</dbReference>
<keyword evidence="4 7" id="KW-0812">Transmembrane</keyword>
<reference evidence="10" key="1">
    <citation type="journal article" date="2013" name="Science">
        <title>Gene transfer from bacteria and archaea facilitated evolution of an extremophilic eukaryote.</title>
        <authorList>
            <person name="Schonknecht G."/>
            <person name="Chen W.H."/>
            <person name="Ternes C.M."/>
            <person name="Barbier G.G."/>
            <person name="Shrestha R.P."/>
            <person name="Stanke M."/>
            <person name="Brautigam A."/>
            <person name="Baker B.J."/>
            <person name="Banfield J.F."/>
            <person name="Garavito R.M."/>
            <person name="Carr K."/>
            <person name="Wilkerson C."/>
            <person name="Rensing S.A."/>
            <person name="Gagneul D."/>
            <person name="Dickenson N.E."/>
            <person name="Oesterhelt C."/>
            <person name="Lercher M.J."/>
            <person name="Weber A.P."/>
        </authorList>
    </citation>
    <scope>NUCLEOTIDE SEQUENCE [LARGE SCALE GENOMIC DNA]</scope>
    <source>
        <strain evidence="10">074W</strain>
    </source>
</reference>
<evidence type="ECO:0000256" key="1">
    <source>
        <dbReference type="ARBA" id="ARBA00004651"/>
    </source>
</evidence>
<feature type="transmembrane region" description="Helical" evidence="7">
    <location>
        <begin position="69"/>
        <end position="90"/>
    </location>
</feature>
<evidence type="ECO:0000256" key="2">
    <source>
        <dbReference type="ARBA" id="ARBA00022448"/>
    </source>
</evidence>
<dbReference type="PANTHER" id="PTHR30561:SF1">
    <property type="entry name" value="MULTIDRUG TRANSPORTER EMRE"/>
    <property type="match status" value="1"/>
</dbReference>
<sequence>MVINSRLGIPLWLCWIFFLVSVVLEGAGTTCMKASQSFQKRLPAACAFICYNLCVLTMVIAYTRIEMTVGYAVWCGLGIILTSLGGIFFFGEKLSLAKVVGMIVTLVGILILVWFQESIPEENESTVRFSEEPLTEKA</sequence>
<organism evidence="9 10">
    <name type="scientific">Galdieria sulphuraria</name>
    <name type="common">Red alga</name>
    <dbReference type="NCBI Taxonomy" id="130081"/>
    <lineage>
        <taxon>Eukaryota</taxon>
        <taxon>Rhodophyta</taxon>
        <taxon>Bangiophyceae</taxon>
        <taxon>Galdieriales</taxon>
        <taxon>Galdieriaceae</taxon>
        <taxon>Galdieria</taxon>
    </lineage>
</organism>
<evidence type="ECO:0000256" key="7">
    <source>
        <dbReference type="SAM" id="Phobius"/>
    </source>
</evidence>
<comment type="subcellular location">
    <subcellularLocation>
        <location evidence="1">Cell membrane</location>
        <topology evidence="1">Multi-pass membrane protein</topology>
    </subcellularLocation>
</comment>
<feature type="transmembrane region" description="Helical" evidence="7">
    <location>
        <begin position="96"/>
        <end position="115"/>
    </location>
</feature>
<dbReference type="KEGG" id="gsl:Gasu_18370"/>
<dbReference type="GeneID" id="17089517"/>
<dbReference type="Gene3D" id="1.10.3730.20">
    <property type="match status" value="1"/>
</dbReference>
<keyword evidence="3" id="KW-1003">Cell membrane</keyword>
<evidence type="ECO:0000256" key="8">
    <source>
        <dbReference type="SAM" id="SignalP"/>
    </source>
</evidence>
<dbReference type="AlphaFoldDB" id="M2X365"/>